<evidence type="ECO:0000256" key="1">
    <source>
        <dbReference type="ARBA" id="ARBA00004370"/>
    </source>
</evidence>
<dbReference type="InterPro" id="IPR002994">
    <property type="entry name" value="Surf1/Shy1"/>
</dbReference>
<dbReference type="Pfam" id="PF02104">
    <property type="entry name" value="SURF1"/>
    <property type="match status" value="1"/>
</dbReference>
<dbReference type="PANTHER" id="PTHR23427">
    <property type="entry name" value="SURFEIT LOCUS PROTEIN"/>
    <property type="match status" value="1"/>
</dbReference>
<reference evidence="9" key="1">
    <citation type="journal article" date="2019" name="Int. J. Syst. Evol. Microbiol.">
        <title>The Global Catalogue of Microorganisms (GCM) 10K type strain sequencing project: providing services to taxonomists for standard genome sequencing and annotation.</title>
        <authorList>
            <consortium name="The Broad Institute Genomics Platform"/>
            <consortium name="The Broad Institute Genome Sequencing Center for Infectious Disease"/>
            <person name="Wu L."/>
            <person name="Ma J."/>
        </authorList>
    </citation>
    <scope>NUCLEOTIDE SEQUENCE [LARGE SCALE GENOMIC DNA]</scope>
    <source>
        <strain evidence="9">CGMCC 1.15439</strain>
    </source>
</reference>
<organism evidence="8 9">
    <name type="scientific">Dyella nitratireducens</name>
    <dbReference type="NCBI Taxonomy" id="1849580"/>
    <lineage>
        <taxon>Bacteria</taxon>
        <taxon>Pseudomonadati</taxon>
        <taxon>Pseudomonadota</taxon>
        <taxon>Gammaproteobacteria</taxon>
        <taxon>Lysobacterales</taxon>
        <taxon>Rhodanobacteraceae</taxon>
        <taxon>Dyella</taxon>
    </lineage>
</organism>
<accession>A0ABQ1GRH7</accession>
<feature type="compositionally biased region" description="Basic and acidic residues" evidence="7">
    <location>
        <begin position="270"/>
        <end position="282"/>
    </location>
</feature>
<comment type="similarity">
    <text evidence="2 6">Belongs to the SURF1 family.</text>
</comment>
<evidence type="ECO:0000256" key="7">
    <source>
        <dbReference type="SAM" id="MobiDB-lite"/>
    </source>
</evidence>
<evidence type="ECO:0000256" key="5">
    <source>
        <dbReference type="ARBA" id="ARBA00023136"/>
    </source>
</evidence>
<keyword evidence="3 6" id="KW-0812">Transmembrane</keyword>
<evidence type="ECO:0000256" key="2">
    <source>
        <dbReference type="ARBA" id="ARBA00007165"/>
    </source>
</evidence>
<proteinExistence type="inferred from homology"/>
<keyword evidence="9" id="KW-1185">Reference proteome</keyword>
<evidence type="ECO:0000256" key="6">
    <source>
        <dbReference type="RuleBase" id="RU363076"/>
    </source>
</evidence>
<keyword evidence="5 6" id="KW-0472">Membrane</keyword>
<keyword evidence="4 6" id="KW-1133">Transmembrane helix</keyword>
<dbReference type="EMBL" id="BMJA01000005">
    <property type="protein sequence ID" value="GGA48655.1"/>
    <property type="molecule type" value="Genomic_DNA"/>
</dbReference>
<evidence type="ECO:0000256" key="4">
    <source>
        <dbReference type="ARBA" id="ARBA00022989"/>
    </source>
</evidence>
<comment type="subcellular location">
    <subcellularLocation>
        <location evidence="6">Cell membrane</location>
        <topology evidence="6">Multi-pass membrane protein</topology>
    </subcellularLocation>
    <subcellularLocation>
        <location evidence="1">Membrane</location>
    </subcellularLocation>
</comment>
<keyword evidence="6" id="KW-1003">Cell membrane</keyword>
<feature type="transmembrane region" description="Helical" evidence="6">
    <location>
        <begin position="216"/>
        <end position="234"/>
    </location>
</feature>
<name>A0ABQ1GRH7_9GAMM</name>
<gene>
    <name evidence="8" type="ORF">GCM10010981_42410</name>
</gene>
<feature type="region of interest" description="Disordered" evidence="7">
    <location>
        <begin position="240"/>
        <end position="282"/>
    </location>
</feature>
<dbReference type="PROSITE" id="PS50895">
    <property type="entry name" value="SURF1"/>
    <property type="match status" value="1"/>
</dbReference>
<dbReference type="Proteomes" id="UP000620046">
    <property type="component" value="Unassembled WGS sequence"/>
</dbReference>
<protein>
    <recommendedName>
        <fullName evidence="6">SURF1-like protein</fullName>
    </recommendedName>
</protein>
<sequence>MSVMRRPAWWSVLLTLVGVLVFVRLGVWQLHRAQYKDELLRRYAAAAGAPAQAFDKVADQPPMDAYPRVRVQGCYRVDRLYLLDNPKHDSMGGVEVYAPFQPDGQSKWLLVDLGFLPGNGTDKAPQLPALPTDAQSLQGIYQPPPGAGLELGGNALTRQTQWPKTSVYMDLDQVAADLHVTLYPRVLVLDADPSAIFVRVHTLDLSSMPPARHRAYAFQWFTFAIAAVIIFIVLHRKRRNPHGRHSRESGGALQRRMPVNPSSPSAPKPMDSRFRGNDGKEK</sequence>
<dbReference type="PANTHER" id="PTHR23427:SF2">
    <property type="entry name" value="SURFEIT LOCUS PROTEIN 1"/>
    <property type="match status" value="1"/>
</dbReference>
<evidence type="ECO:0000256" key="3">
    <source>
        <dbReference type="ARBA" id="ARBA00022692"/>
    </source>
</evidence>
<dbReference type="InterPro" id="IPR045214">
    <property type="entry name" value="Surf1/Surf4"/>
</dbReference>
<comment type="caution">
    <text evidence="8">The sequence shown here is derived from an EMBL/GenBank/DDBJ whole genome shotgun (WGS) entry which is preliminary data.</text>
</comment>
<evidence type="ECO:0000313" key="8">
    <source>
        <dbReference type="EMBL" id="GGA48655.1"/>
    </source>
</evidence>
<comment type="caution">
    <text evidence="6">Lacks conserved residue(s) required for the propagation of feature annotation.</text>
</comment>
<evidence type="ECO:0000313" key="9">
    <source>
        <dbReference type="Proteomes" id="UP000620046"/>
    </source>
</evidence>
<dbReference type="CDD" id="cd06662">
    <property type="entry name" value="SURF1"/>
    <property type="match status" value="1"/>
</dbReference>